<feature type="transmembrane region" description="Helical" evidence="2">
    <location>
        <begin position="97"/>
        <end position="114"/>
    </location>
</feature>
<keyword evidence="2" id="KW-1133">Transmembrane helix</keyword>
<dbReference type="PANTHER" id="PTHR43156:SF2">
    <property type="entry name" value="STAGE II SPORULATION PROTEIN E"/>
    <property type="match status" value="1"/>
</dbReference>
<evidence type="ECO:0000313" key="4">
    <source>
        <dbReference type="EMBL" id="OIJ93377.1"/>
    </source>
</evidence>
<protein>
    <recommendedName>
        <fullName evidence="3">PPM-type phosphatase domain-containing protein</fullName>
    </recommendedName>
</protein>
<keyword evidence="2" id="KW-0472">Membrane</keyword>
<dbReference type="SMART" id="SM00331">
    <property type="entry name" value="PP2C_SIG"/>
    <property type="match status" value="1"/>
</dbReference>
<gene>
    <name evidence="4" type="ORF">BIV23_37295</name>
</gene>
<dbReference type="FunFam" id="3.60.40.10:FF:000058">
    <property type="entry name" value="Stage II sporulation protein E"/>
    <property type="match status" value="1"/>
</dbReference>
<dbReference type="OrthoDB" id="3210173at2"/>
<dbReference type="InterPro" id="IPR001932">
    <property type="entry name" value="PPM-type_phosphatase-like_dom"/>
</dbReference>
<dbReference type="GO" id="GO:0016791">
    <property type="term" value="F:phosphatase activity"/>
    <property type="evidence" value="ECO:0007669"/>
    <property type="project" value="TreeGrafter"/>
</dbReference>
<dbReference type="Gene3D" id="3.60.40.10">
    <property type="entry name" value="PPM-type phosphatase domain"/>
    <property type="match status" value="1"/>
</dbReference>
<dbReference type="InterPro" id="IPR036457">
    <property type="entry name" value="PPM-type-like_dom_sf"/>
</dbReference>
<organism evidence="4 5">
    <name type="scientific">Streptomyces monashensis</name>
    <dbReference type="NCBI Taxonomy" id="1678012"/>
    <lineage>
        <taxon>Bacteria</taxon>
        <taxon>Bacillati</taxon>
        <taxon>Actinomycetota</taxon>
        <taxon>Actinomycetes</taxon>
        <taxon>Kitasatosporales</taxon>
        <taxon>Streptomycetaceae</taxon>
        <taxon>Streptomyces</taxon>
    </lineage>
</organism>
<feature type="transmembrane region" description="Helical" evidence="2">
    <location>
        <begin position="65"/>
        <end position="85"/>
    </location>
</feature>
<evidence type="ECO:0000259" key="3">
    <source>
        <dbReference type="SMART" id="SM00331"/>
    </source>
</evidence>
<keyword evidence="5" id="KW-1185">Reference proteome</keyword>
<reference evidence="4 5" key="1">
    <citation type="submission" date="2016-10" db="EMBL/GenBank/DDBJ databases">
        <title>Genome sequence of Streptomyces sp. MUSC 1.</title>
        <authorList>
            <person name="Lee L.-H."/>
            <person name="Ser H.-L."/>
            <person name="Law J.W.-F."/>
        </authorList>
    </citation>
    <scope>NUCLEOTIDE SEQUENCE [LARGE SCALE GENOMIC DNA]</scope>
    <source>
        <strain evidence="4 5">MUSC 1</strain>
    </source>
</reference>
<evidence type="ECO:0000256" key="2">
    <source>
        <dbReference type="SAM" id="Phobius"/>
    </source>
</evidence>
<dbReference type="Pfam" id="PF07228">
    <property type="entry name" value="SpoIIE"/>
    <property type="match status" value="1"/>
</dbReference>
<dbReference type="AlphaFoldDB" id="A0A1S2PI43"/>
<accession>A0A1S2PI43</accession>
<feature type="transmembrane region" description="Helical" evidence="2">
    <location>
        <begin position="26"/>
        <end position="45"/>
    </location>
</feature>
<evidence type="ECO:0000313" key="5">
    <source>
        <dbReference type="Proteomes" id="UP000179642"/>
    </source>
</evidence>
<evidence type="ECO:0000256" key="1">
    <source>
        <dbReference type="ARBA" id="ARBA00022801"/>
    </source>
</evidence>
<keyword evidence="1" id="KW-0378">Hydrolase</keyword>
<dbReference type="EMBL" id="MLYO01000074">
    <property type="protein sequence ID" value="OIJ93377.1"/>
    <property type="molecule type" value="Genomic_DNA"/>
</dbReference>
<dbReference type="InterPro" id="IPR052016">
    <property type="entry name" value="Bact_Sigma-Reg"/>
</dbReference>
<dbReference type="SUPFAM" id="SSF81606">
    <property type="entry name" value="PP2C-like"/>
    <property type="match status" value="1"/>
</dbReference>
<proteinExistence type="predicted"/>
<sequence length="382" mass="39861">MGSVRDRMSRGDRERRGWLRGAPPPWWVRVLPVALLVAVSAATLVTPHARDLGFLLGAIPPLSVLSYGPLATGVLGVGVVVALNVPATHLNRPGNTDLLTIVFVAALSVFVSYVRSHRDAQLDEEREIGEAVQRAVMPPLPTRVGRVGCTGFYQAAQNGTLVGGDFFDVRDGPYGVRAVMGDVRGHGLAAVATVVSLLGAFREAVLDQPDLESVAARMDRRLAVDAAGVPNGELFATGVLMEFPADGRAVHVVACGHPAPVLLDGERALEVTVAPGPPLGLALVGVEPPKEVTVALGPGDRLFLASDGVWEARARDGGGAFYPLPARLAALSGSASAELPGLVWQDLARLGYEVRDDVTMLVLAPDPPPGRTAPRGGASPKG</sequence>
<feature type="domain" description="PPM-type phosphatase" evidence="3">
    <location>
        <begin position="147"/>
        <end position="365"/>
    </location>
</feature>
<dbReference type="PANTHER" id="PTHR43156">
    <property type="entry name" value="STAGE II SPORULATION PROTEIN E-RELATED"/>
    <property type="match status" value="1"/>
</dbReference>
<dbReference type="Proteomes" id="UP000179642">
    <property type="component" value="Unassembled WGS sequence"/>
</dbReference>
<keyword evidence="2" id="KW-0812">Transmembrane</keyword>
<name>A0A1S2PI43_9ACTN</name>
<comment type="caution">
    <text evidence="4">The sequence shown here is derived from an EMBL/GenBank/DDBJ whole genome shotgun (WGS) entry which is preliminary data.</text>
</comment>